<dbReference type="GeneID" id="115921003"/>
<name>A0A7M7NCS0_STRPU</name>
<proteinExistence type="predicted"/>
<feature type="compositionally biased region" description="Polar residues" evidence="8">
    <location>
        <begin position="563"/>
        <end position="578"/>
    </location>
</feature>
<keyword evidence="6" id="KW-0539">Nucleus</keyword>
<dbReference type="InParanoid" id="A0A7M7NCS0"/>
<protein>
    <recommendedName>
        <fullName evidence="9">C2H2-type domain-containing protein</fullName>
    </recommendedName>
</protein>
<dbReference type="GO" id="GO:0008270">
    <property type="term" value="F:zinc ion binding"/>
    <property type="evidence" value="ECO:0007669"/>
    <property type="project" value="UniProtKB-KW"/>
</dbReference>
<evidence type="ECO:0000256" key="3">
    <source>
        <dbReference type="ARBA" id="ARBA00022737"/>
    </source>
</evidence>
<feature type="compositionally biased region" description="Basic and acidic residues" evidence="8">
    <location>
        <begin position="111"/>
        <end position="120"/>
    </location>
</feature>
<feature type="domain" description="C2H2-type" evidence="9">
    <location>
        <begin position="644"/>
        <end position="668"/>
    </location>
</feature>
<evidence type="ECO:0000313" key="11">
    <source>
        <dbReference type="Proteomes" id="UP000007110"/>
    </source>
</evidence>
<feature type="region of interest" description="Disordered" evidence="8">
    <location>
        <begin position="414"/>
        <end position="440"/>
    </location>
</feature>
<dbReference type="Pfam" id="PF00096">
    <property type="entry name" value="zf-C2H2"/>
    <property type="match status" value="5"/>
</dbReference>
<feature type="region of interest" description="Disordered" evidence="8">
    <location>
        <begin position="478"/>
        <end position="499"/>
    </location>
</feature>
<dbReference type="Gene3D" id="3.30.160.60">
    <property type="entry name" value="Classic Zinc Finger"/>
    <property type="match status" value="6"/>
</dbReference>
<feature type="compositionally biased region" description="Polar residues" evidence="8">
    <location>
        <begin position="585"/>
        <end position="597"/>
    </location>
</feature>
<feature type="region of interest" description="Disordered" evidence="8">
    <location>
        <begin position="763"/>
        <end position="790"/>
    </location>
</feature>
<feature type="domain" description="C2H2-type" evidence="9">
    <location>
        <begin position="216"/>
        <end position="240"/>
    </location>
</feature>
<dbReference type="OrthoDB" id="8922241at2759"/>
<dbReference type="EnsemblMetazoa" id="XM_030977890">
    <property type="protein sequence ID" value="XP_030833750"/>
    <property type="gene ID" value="LOC115921003"/>
</dbReference>
<dbReference type="Proteomes" id="UP000007110">
    <property type="component" value="Unassembled WGS sequence"/>
</dbReference>
<keyword evidence="11" id="KW-1185">Reference proteome</keyword>
<feature type="domain" description="C2H2-type" evidence="9">
    <location>
        <begin position="52"/>
        <end position="79"/>
    </location>
</feature>
<dbReference type="KEGG" id="spu:115921003"/>
<feature type="region of interest" description="Disordered" evidence="8">
    <location>
        <begin position="536"/>
        <end position="636"/>
    </location>
</feature>
<keyword evidence="2" id="KW-0479">Metal-binding</keyword>
<dbReference type="GO" id="GO:0005634">
    <property type="term" value="C:nucleus"/>
    <property type="evidence" value="ECO:0000318"/>
    <property type="project" value="GO_Central"/>
</dbReference>
<sequence length="790" mass="87730">MDPLQPSQSQKEFLSVAGLIGCSNIVEIQTVPEIEVLGSSKNVGTPSHESRFQCSACAKAFRFESQLLRHKNAHRGDSRRPVVELLPPYMYTSLIDEISENSERPRKKAKKEGSDNEKTVGWRFKILGSRRDGRGVTGVRGNHQEGPKSAPGWGRESNSSTEDLTAGHTERDPETSAPKRKVKSTLRAEDVNLVQSGQPSSDVSAPEISAAKDSHFPCGLCHERFSSSAKLKKHMVVHLGFSCDECGGLAFASNAALRRHLLVHSDKPKKSRNAKSSATKKSTKSPSFQKPKKGRDAKSSATKKSTKSYSCQKPKKGRDATSSATKKSTKSRSKSKDSKSRQKGQPSAVAPKRAIGAGVQWGVFPCNHCDKVFSRPNQLKFHMIVHSNVSCVLCDGLTFTSNEEFRRHLITHSGQRWSLKREKDDSKSSTSNGNTESPKKSVKKRVHCSVCKKSFARPCYLRKHMVVSDCASKKALKAARRKKYSRKSSGAEGKHDSPQKKVEERIYCSLCDKGFSRPRRLWKHMVVHGYVSDEPAKTLSGMEMGPRSESVNSPTSKEHKSVKSGQAKRSNKPSTSNKPLPVPSRQPQGRTKSSTSKELMPARSWQAKKSNKPSGAKGRMPVRSGQINISASGPAGRAVEDKPFPCLMCHKKFSKLSQLRIHKASVHSDYNCDRCDGLSFPSREQLSSHLLTHAMQLKCPLCDAMYASENSLLEHIATHSDPVLIICEICSSTFHSLKSLKMHQIMDHSQSILTNNIETQEKEKREVVKKKRKKQRKKENRTVLEKIPGY</sequence>
<evidence type="ECO:0000256" key="2">
    <source>
        <dbReference type="ARBA" id="ARBA00022723"/>
    </source>
</evidence>
<dbReference type="PROSITE" id="PS50157">
    <property type="entry name" value="ZINC_FINGER_C2H2_2"/>
    <property type="match status" value="5"/>
</dbReference>
<keyword evidence="5" id="KW-0862">Zinc</keyword>
<dbReference type="PANTHER" id="PTHR24388">
    <property type="entry name" value="ZINC FINGER PROTEIN"/>
    <property type="match status" value="1"/>
</dbReference>
<feature type="domain" description="C2H2-type" evidence="9">
    <location>
        <begin position="364"/>
        <end position="388"/>
    </location>
</feature>
<keyword evidence="3" id="KW-0677">Repeat</keyword>
<dbReference type="Pfam" id="PF12874">
    <property type="entry name" value="zf-met"/>
    <property type="match status" value="1"/>
</dbReference>
<keyword evidence="4 7" id="KW-0863">Zinc-finger</keyword>
<organism evidence="10 11">
    <name type="scientific">Strongylocentrotus purpuratus</name>
    <name type="common">Purple sea urchin</name>
    <dbReference type="NCBI Taxonomy" id="7668"/>
    <lineage>
        <taxon>Eukaryota</taxon>
        <taxon>Metazoa</taxon>
        <taxon>Echinodermata</taxon>
        <taxon>Eleutherozoa</taxon>
        <taxon>Echinozoa</taxon>
        <taxon>Echinoidea</taxon>
        <taxon>Euechinoidea</taxon>
        <taxon>Echinacea</taxon>
        <taxon>Camarodonta</taxon>
        <taxon>Echinidea</taxon>
        <taxon>Strongylocentrotidae</taxon>
        <taxon>Strongylocentrotus</taxon>
    </lineage>
</organism>
<feature type="domain" description="C2H2-type" evidence="9">
    <location>
        <begin position="506"/>
        <end position="528"/>
    </location>
</feature>
<feature type="compositionally biased region" description="Low complexity" evidence="8">
    <location>
        <begin position="274"/>
        <end position="287"/>
    </location>
</feature>
<dbReference type="PANTHER" id="PTHR24388:SF54">
    <property type="entry name" value="PROTEIN ESCARGOT"/>
    <property type="match status" value="1"/>
</dbReference>
<dbReference type="PROSITE" id="PS00028">
    <property type="entry name" value="ZINC_FINGER_C2H2_1"/>
    <property type="match status" value="7"/>
</dbReference>
<accession>A0A7M7NCS0</accession>
<evidence type="ECO:0000256" key="5">
    <source>
        <dbReference type="ARBA" id="ARBA00022833"/>
    </source>
</evidence>
<feature type="compositionally biased region" description="Basic residues" evidence="8">
    <location>
        <begin position="767"/>
        <end position="779"/>
    </location>
</feature>
<feature type="region of interest" description="Disordered" evidence="8">
    <location>
        <begin position="97"/>
        <end position="184"/>
    </location>
</feature>
<evidence type="ECO:0000256" key="7">
    <source>
        <dbReference type="PROSITE-ProRule" id="PRU00042"/>
    </source>
</evidence>
<dbReference type="InterPro" id="IPR050527">
    <property type="entry name" value="Snail/Krueppel_Znf"/>
</dbReference>
<evidence type="ECO:0000256" key="8">
    <source>
        <dbReference type="SAM" id="MobiDB-lite"/>
    </source>
</evidence>
<evidence type="ECO:0000256" key="4">
    <source>
        <dbReference type="ARBA" id="ARBA00022771"/>
    </source>
</evidence>
<comment type="subcellular location">
    <subcellularLocation>
        <location evidence="1">Nucleus</location>
    </subcellularLocation>
</comment>
<reference evidence="11" key="1">
    <citation type="submission" date="2015-02" db="EMBL/GenBank/DDBJ databases">
        <title>Genome sequencing for Strongylocentrotus purpuratus.</title>
        <authorList>
            <person name="Murali S."/>
            <person name="Liu Y."/>
            <person name="Vee V."/>
            <person name="English A."/>
            <person name="Wang M."/>
            <person name="Skinner E."/>
            <person name="Han Y."/>
            <person name="Muzny D.M."/>
            <person name="Worley K.C."/>
            <person name="Gibbs R.A."/>
        </authorList>
    </citation>
    <scope>NUCLEOTIDE SEQUENCE</scope>
</reference>
<feature type="region of interest" description="Disordered" evidence="8">
    <location>
        <begin position="262"/>
        <end position="352"/>
    </location>
</feature>
<evidence type="ECO:0000259" key="9">
    <source>
        <dbReference type="PROSITE" id="PS50157"/>
    </source>
</evidence>
<dbReference type="SMART" id="SM00355">
    <property type="entry name" value="ZnF_C2H2"/>
    <property type="match status" value="11"/>
</dbReference>
<dbReference type="SUPFAM" id="SSF57667">
    <property type="entry name" value="beta-beta-alpha zinc fingers"/>
    <property type="match status" value="6"/>
</dbReference>
<dbReference type="Pfam" id="PF13912">
    <property type="entry name" value="zf-C2H2_6"/>
    <property type="match status" value="1"/>
</dbReference>
<dbReference type="AlphaFoldDB" id="A0A7M7NCS0"/>
<reference evidence="10" key="2">
    <citation type="submission" date="2021-01" db="UniProtKB">
        <authorList>
            <consortium name="EnsemblMetazoa"/>
        </authorList>
    </citation>
    <scope>IDENTIFICATION</scope>
</reference>
<dbReference type="GO" id="GO:0006357">
    <property type="term" value="P:regulation of transcription by RNA polymerase II"/>
    <property type="evidence" value="ECO:0000318"/>
    <property type="project" value="GO_Central"/>
</dbReference>
<dbReference type="FunFam" id="3.30.160.60:FF:000100">
    <property type="entry name" value="Zinc finger 45-like"/>
    <property type="match status" value="1"/>
</dbReference>
<evidence type="ECO:0000313" key="10">
    <source>
        <dbReference type="EnsemblMetazoa" id="XP_030833750"/>
    </source>
</evidence>
<dbReference type="InterPro" id="IPR036236">
    <property type="entry name" value="Znf_C2H2_sf"/>
</dbReference>
<dbReference type="InterPro" id="IPR013087">
    <property type="entry name" value="Znf_C2H2_type"/>
</dbReference>
<evidence type="ECO:0000256" key="1">
    <source>
        <dbReference type="ARBA" id="ARBA00004123"/>
    </source>
</evidence>
<evidence type="ECO:0000256" key="6">
    <source>
        <dbReference type="ARBA" id="ARBA00023242"/>
    </source>
</evidence>
<dbReference type="RefSeq" id="XP_030833750.1">
    <property type="nucleotide sequence ID" value="XM_030977890.1"/>
</dbReference>